<evidence type="ECO:0000313" key="6">
    <source>
        <dbReference type="EMBL" id="BCK01228.1"/>
    </source>
</evidence>
<organism evidence="6 7">
    <name type="scientific">Anaerocolumna chitinilytica</name>
    <dbReference type="NCBI Taxonomy" id="1727145"/>
    <lineage>
        <taxon>Bacteria</taxon>
        <taxon>Bacillati</taxon>
        <taxon>Bacillota</taxon>
        <taxon>Clostridia</taxon>
        <taxon>Lachnospirales</taxon>
        <taxon>Lachnospiraceae</taxon>
        <taxon>Anaerocolumna</taxon>
    </lineage>
</organism>
<dbReference type="PANTHER" id="PTHR34773">
    <property type="entry name" value="FLAGELLAR SECRETION CHAPERONE FLIS"/>
    <property type="match status" value="1"/>
</dbReference>
<dbReference type="InterPro" id="IPR036584">
    <property type="entry name" value="FliS_sf"/>
</dbReference>
<evidence type="ECO:0000256" key="4">
    <source>
        <dbReference type="ARBA" id="ARBA00022795"/>
    </source>
</evidence>
<dbReference type="NCBIfam" id="TIGR00208">
    <property type="entry name" value="fliS"/>
    <property type="match status" value="1"/>
</dbReference>
<keyword evidence="4" id="KW-1005">Bacterial flagellum biogenesis</keyword>
<dbReference type="SUPFAM" id="SSF101116">
    <property type="entry name" value="Flagellar export chaperone FliS"/>
    <property type="match status" value="1"/>
</dbReference>
<dbReference type="AlphaFoldDB" id="A0A7M3S9G0"/>
<proteinExistence type="inferred from homology"/>
<evidence type="ECO:0000256" key="1">
    <source>
        <dbReference type="ARBA" id="ARBA00004514"/>
    </source>
</evidence>
<evidence type="ECO:0000256" key="2">
    <source>
        <dbReference type="ARBA" id="ARBA00008787"/>
    </source>
</evidence>
<dbReference type="PANTHER" id="PTHR34773:SF1">
    <property type="entry name" value="FLAGELLAR SECRETION CHAPERONE FLIS"/>
    <property type="match status" value="1"/>
</dbReference>
<keyword evidence="6" id="KW-0282">Flagellum</keyword>
<evidence type="ECO:0000256" key="5">
    <source>
        <dbReference type="ARBA" id="ARBA00023186"/>
    </source>
</evidence>
<dbReference type="Pfam" id="PF02561">
    <property type="entry name" value="FliS"/>
    <property type="match status" value="1"/>
</dbReference>
<protein>
    <submittedName>
        <fullName evidence="6">Flagellar protein FliS</fullName>
    </submittedName>
</protein>
<keyword evidence="3" id="KW-0963">Cytoplasm</keyword>
<comment type="similarity">
    <text evidence="2">Belongs to the FliS family.</text>
</comment>
<accession>A0A7M3S9G0</accession>
<dbReference type="EMBL" id="AP023368">
    <property type="protein sequence ID" value="BCK01228.1"/>
    <property type="molecule type" value="Genomic_DNA"/>
</dbReference>
<reference evidence="6 7" key="1">
    <citation type="submission" date="2020-08" db="EMBL/GenBank/DDBJ databases">
        <title>Draft genome sequencing of an Anaerocolumna strain isolated from anoxic soil subjected to BSD treatment.</title>
        <authorList>
            <person name="Uek A."/>
            <person name="Tonouchi A."/>
        </authorList>
    </citation>
    <scope>NUCLEOTIDE SEQUENCE [LARGE SCALE GENOMIC DNA]</scope>
    <source>
        <strain evidence="6 7">CTTW</strain>
    </source>
</reference>
<keyword evidence="6" id="KW-0969">Cilium</keyword>
<dbReference type="GO" id="GO:0005829">
    <property type="term" value="C:cytosol"/>
    <property type="evidence" value="ECO:0007669"/>
    <property type="project" value="UniProtKB-SubCell"/>
</dbReference>
<name>A0A7M3S9G0_9FIRM</name>
<dbReference type="KEGG" id="acht:bsdcttw_42680"/>
<dbReference type="Gene3D" id="1.20.120.340">
    <property type="entry name" value="Flagellar protein FliS"/>
    <property type="match status" value="1"/>
</dbReference>
<reference evidence="6 7" key="2">
    <citation type="submission" date="2020-08" db="EMBL/GenBank/DDBJ databases">
        <authorList>
            <person name="Ueki A."/>
            <person name="Tonouchi A."/>
        </authorList>
    </citation>
    <scope>NUCLEOTIDE SEQUENCE [LARGE SCALE GENOMIC DNA]</scope>
    <source>
        <strain evidence="6 7">CTTW</strain>
    </source>
</reference>
<sequence length="124" mass="14292">MAINAASTYQNNAIKTASPAELTLSLYEGAIKFSNMALMAIESSDTEKCHINIVKAENIIMELRYTLDHKYPVAKEFEKVYDYIYRCLVDANVKKEKEILEEALSYIREMRDTWKEVMKVAKAQ</sequence>
<keyword evidence="7" id="KW-1185">Reference proteome</keyword>
<dbReference type="CDD" id="cd16098">
    <property type="entry name" value="FliS"/>
    <property type="match status" value="1"/>
</dbReference>
<gene>
    <name evidence="6" type="primary">fliS</name>
    <name evidence="6" type="ORF">bsdcttw_42680</name>
</gene>
<dbReference type="PIRSF" id="PIRSF039090">
    <property type="entry name" value="Flis"/>
    <property type="match status" value="1"/>
</dbReference>
<dbReference type="GO" id="GO:0071973">
    <property type="term" value="P:bacterial-type flagellum-dependent cell motility"/>
    <property type="evidence" value="ECO:0007669"/>
    <property type="project" value="TreeGrafter"/>
</dbReference>
<keyword evidence="6" id="KW-0966">Cell projection</keyword>
<evidence type="ECO:0000256" key="3">
    <source>
        <dbReference type="ARBA" id="ARBA00022490"/>
    </source>
</evidence>
<comment type="subcellular location">
    <subcellularLocation>
        <location evidence="1">Cytoplasm</location>
        <location evidence="1">Cytosol</location>
    </subcellularLocation>
</comment>
<dbReference type="GO" id="GO:0044780">
    <property type="term" value="P:bacterial-type flagellum assembly"/>
    <property type="evidence" value="ECO:0007669"/>
    <property type="project" value="InterPro"/>
</dbReference>
<evidence type="ECO:0000313" key="7">
    <source>
        <dbReference type="Proteomes" id="UP000515703"/>
    </source>
</evidence>
<dbReference type="InterPro" id="IPR003713">
    <property type="entry name" value="FliS"/>
</dbReference>
<dbReference type="Proteomes" id="UP000515703">
    <property type="component" value="Chromosome"/>
</dbReference>
<keyword evidence="5" id="KW-0143">Chaperone</keyword>
<dbReference type="RefSeq" id="WP_185256821.1">
    <property type="nucleotide sequence ID" value="NZ_AP023368.1"/>
</dbReference>